<dbReference type="AlphaFoldDB" id="A0A0E9VM18"/>
<proteinExistence type="predicted"/>
<accession>A0A0E9VM18</accession>
<reference evidence="2" key="2">
    <citation type="journal article" date="2015" name="Fish Shellfish Immunol.">
        <title>Early steps in the European eel (Anguilla anguilla)-Vibrio vulnificus interaction in the gills: Role of the RtxA13 toxin.</title>
        <authorList>
            <person name="Callol A."/>
            <person name="Pajuelo D."/>
            <person name="Ebbesson L."/>
            <person name="Teles M."/>
            <person name="MacKenzie S."/>
            <person name="Amaro C."/>
        </authorList>
    </citation>
    <scope>NUCLEOTIDE SEQUENCE</scope>
</reference>
<evidence type="ECO:0000313" key="2">
    <source>
        <dbReference type="EMBL" id="JAH79071.1"/>
    </source>
</evidence>
<organism evidence="2">
    <name type="scientific">Anguilla anguilla</name>
    <name type="common">European freshwater eel</name>
    <name type="synonym">Muraena anguilla</name>
    <dbReference type="NCBI Taxonomy" id="7936"/>
    <lineage>
        <taxon>Eukaryota</taxon>
        <taxon>Metazoa</taxon>
        <taxon>Chordata</taxon>
        <taxon>Craniata</taxon>
        <taxon>Vertebrata</taxon>
        <taxon>Euteleostomi</taxon>
        <taxon>Actinopterygii</taxon>
        <taxon>Neopterygii</taxon>
        <taxon>Teleostei</taxon>
        <taxon>Anguilliformes</taxon>
        <taxon>Anguillidae</taxon>
        <taxon>Anguilla</taxon>
    </lineage>
</organism>
<dbReference type="EMBL" id="GBXM01029506">
    <property type="protein sequence ID" value="JAH79071.1"/>
    <property type="molecule type" value="Transcribed_RNA"/>
</dbReference>
<sequence length="58" mass="6336">MSPCVPSVNTLSVRPSSESLSRGIESKKRLSEKLPLFIEPESPTILCLLPLTSNQIVL</sequence>
<name>A0A0E9VM18_ANGAN</name>
<reference evidence="2" key="1">
    <citation type="submission" date="2014-11" db="EMBL/GenBank/DDBJ databases">
        <authorList>
            <person name="Amaro Gonzalez C."/>
        </authorList>
    </citation>
    <scope>NUCLEOTIDE SEQUENCE</scope>
</reference>
<feature type="region of interest" description="Disordered" evidence="1">
    <location>
        <begin position="1"/>
        <end position="27"/>
    </location>
</feature>
<protein>
    <submittedName>
        <fullName evidence="2">Uncharacterized protein</fullName>
    </submittedName>
</protein>
<feature type="compositionally biased region" description="Polar residues" evidence="1">
    <location>
        <begin position="7"/>
        <end position="20"/>
    </location>
</feature>
<evidence type="ECO:0000256" key="1">
    <source>
        <dbReference type="SAM" id="MobiDB-lite"/>
    </source>
</evidence>